<evidence type="ECO:0000313" key="3">
    <source>
        <dbReference type="Proteomes" id="UP000327013"/>
    </source>
</evidence>
<reference evidence="2 3" key="1">
    <citation type="submission" date="2019-06" db="EMBL/GenBank/DDBJ databases">
        <title>A chromosomal-level reference genome of Carpinus fangiana (Coryloideae, Betulaceae).</title>
        <authorList>
            <person name="Yang X."/>
            <person name="Wang Z."/>
            <person name="Zhang L."/>
            <person name="Hao G."/>
            <person name="Liu J."/>
            <person name="Yang Y."/>
        </authorList>
    </citation>
    <scope>NUCLEOTIDE SEQUENCE [LARGE SCALE GENOMIC DNA]</scope>
    <source>
        <strain evidence="2">Cfa_2016G</strain>
        <tissue evidence="2">Leaf</tissue>
    </source>
</reference>
<keyword evidence="3" id="KW-1185">Reference proteome</keyword>
<feature type="compositionally biased region" description="Acidic residues" evidence="1">
    <location>
        <begin position="61"/>
        <end position="104"/>
    </location>
</feature>
<dbReference type="AlphaFoldDB" id="A0A5N6RUN7"/>
<proteinExistence type="predicted"/>
<evidence type="ECO:0000256" key="1">
    <source>
        <dbReference type="SAM" id="MobiDB-lite"/>
    </source>
</evidence>
<dbReference type="Proteomes" id="UP000327013">
    <property type="component" value="Chromosome 8"/>
</dbReference>
<sequence length="151" mass="16537">MNLQFTFCQLQNERKRHETRTRARQEPEKGLAGNVVEEALAGLGGVAGGVGGRNGGPAEDDHGEEEEGGGEEEGPEVGQDGEEAWYEDNYEEDDKESEDEEDVEPVVEELFWDLHGFRPWNLDDGGFCKGKGGIVGRAVRLVCLSVCAEIL</sequence>
<evidence type="ECO:0000313" key="2">
    <source>
        <dbReference type="EMBL" id="KAE8125389.1"/>
    </source>
</evidence>
<feature type="region of interest" description="Disordered" evidence="1">
    <location>
        <begin position="10"/>
        <end position="104"/>
    </location>
</feature>
<protein>
    <submittedName>
        <fullName evidence="2">Uncharacterized protein</fullName>
    </submittedName>
</protein>
<organism evidence="2 3">
    <name type="scientific">Carpinus fangiana</name>
    <dbReference type="NCBI Taxonomy" id="176857"/>
    <lineage>
        <taxon>Eukaryota</taxon>
        <taxon>Viridiplantae</taxon>
        <taxon>Streptophyta</taxon>
        <taxon>Embryophyta</taxon>
        <taxon>Tracheophyta</taxon>
        <taxon>Spermatophyta</taxon>
        <taxon>Magnoliopsida</taxon>
        <taxon>eudicotyledons</taxon>
        <taxon>Gunneridae</taxon>
        <taxon>Pentapetalae</taxon>
        <taxon>rosids</taxon>
        <taxon>fabids</taxon>
        <taxon>Fagales</taxon>
        <taxon>Betulaceae</taxon>
        <taxon>Carpinus</taxon>
    </lineage>
</organism>
<dbReference type="EMBL" id="CM017328">
    <property type="protein sequence ID" value="KAE8125389.1"/>
    <property type="molecule type" value="Genomic_DNA"/>
</dbReference>
<feature type="compositionally biased region" description="Gly residues" evidence="1">
    <location>
        <begin position="42"/>
        <end position="55"/>
    </location>
</feature>
<feature type="compositionally biased region" description="Basic and acidic residues" evidence="1">
    <location>
        <begin position="12"/>
        <end position="29"/>
    </location>
</feature>
<name>A0A5N6RUN7_9ROSI</name>
<gene>
    <name evidence="2" type="ORF">FH972_020202</name>
</gene>
<accession>A0A5N6RUN7</accession>